<dbReference type="eggNOG" id="ENOG502ZUP3">
    <property type="taxonomic scope" value="Bacteria"/>
</dbReference>
<dbReference type="KEGG" id="xal:XALC_1720"/>
<evidence type="ECO:0000256" key="2">
    <source>
        <dbReference type="SAM" id="MobiDB-lite"/>
    </source>
</evidence>
<dbReference type="Proteomes" id="UP000001890">
    <property type="component" value="Chromosome"/>
</dbReference>
<keyword evidence="4" id="KW-1185">Reference proteome</keyword>
<sequence>MPKRSATSQGACMGILVYLTPAVALWAAVATAFAHGLFQRLGQAFRRDARAQETIARYQAALTQLKAQAAIQMQELETLRHEYELIQAVTTMESEAAPETEQEPAATASPSPSQSQSHSKTYTPKSSITLAQIDIADELGTLLAHVARVARSIRRYSAYSRGNTGPEPTNARYDLHWLSDCLHNLDQVGHALARNNMETLTAACIELLEMYEHYLRDESGYNSRDTFQRLSNQVPLAEVTDAIRSIAAKASLARQAQTAQEPDAELMRADALPVM</sequence>
<accession>D2UAX9</accession>
<dbReference type="STRING" id="380358.XALC_1720"/>
<feature type="compositionally biased region" description="Low complexity" evidence="2">
    <location>
        <begin position="103"/>
        <end position="119"/>
    </location>
</feature>
<evidence type="ECO:0000313" key="4">
    <source>
        <dbReference type="Proteomes" id="UP000001890"/>
    </source>
</evidence>
<name>D2UAX9_XANAP</name>
<organism evidence="3 4">
    <name type="scientific">Xanthomonas albilineans (strain GPE PC73 / CFBP 7063)</name>
    <dbReference type="NCBI Taxonomy" id="380358"/>
    <lineage>
        <taxon>Bacteria</taxon>
        <taxon>Pseudomonadati</taxon>
        <taxon>Pseudomonadota</taxon>
        <taxon>Gammaproteobacteria</taxon>
        <taxon>Lysobacterales</taxon>
        <taxon>Lysobacteraceae</taxon>
        <taxon>Xanthomonas</taxon>
    </lineage>
</organism>
<feature type="coiled-coil region" evidence="1">
    <location>
        <begin position="48"/>
        <end position="82"/>
    </location>
</feature>
<dbReference type="AlphaFoldDB" id="D2UAX9"/>
<reference evidence="3 4" key="1">
    <citation type="journal article" date="2009" name="BMC Genomics">
        <title>The complete genome sequence of Xanthomonas albilineans provides new insights into the reductive genome evolution of the xylem-limited Xanthomonadaceae.</title>
        <authorList>
            <person name="Pieretti I."/>
            <person name="Royer M."/>
            <person name="Barbe V."/>
            <person name="Carrere S."/>
            <person name="Koebnik R."/>
            <person name="Cociancich S."/>
            <person name="Couloux A."/>
            <person name="Darrasse A."/>
            <person name="Gouzy J."/>
            <person name="Jacques M.A."/>
            <person name="Lauber E."/>
            <person name="Manceau C."/>
            <person name="Mangenot S."/>
            <person name="Poussier S."/>
            <person name="Segurens B."/>
            <person name="Szurek B."/>
            <person name="Verdier V."/>
            <person name="Arlat M."/>
            <person name="Rott P."/>
        </authorList>
    </citation>
    <scope>NUCLEOTIDE SEQUENCE [LARGE SCALE GENOMIC DNA]</scope>
    <source>
        <strain evidence="4">GPE PC73 / CFBP 7063</strain>
    </source>
</reference>
<keyword evidence="1" id="KW-0175">Coiled coil</keyword>
<feature type="region of interest" description="Disordered" evidence="2">
    <location>
        <begin position="92"/>
        <end position="123"/>
    </location>
</feature>
<dbReference type="EMBL" id="FP565176">
    <property type="protein sequence ID" value="CBA16216.1"/>
    <property type="molecule type" value="Genomic_DNA"/>
</dbReference>
<evidence type="ECO:0000256" key="1">
    <source>
        <dbReference type="SAM" id="Coils"/>
    </source>
</evidence>
<evidence type="ECO:0000313" key="3">
    <source>
        <dbReference type="EMBL" id="CBA16216.1"/>
    </source>
</evidence>
<gene>
    <name evidence="3" type="ordered locus">XALc_1720</name>
</gene>
<proteinExistence type="predicted"/>
<protein>
    <submittedName>
        <fullName evidence="3">Hypothetical_protein</fullName>
    </submittedName>
</protein>